<dbReference type="PANTHER" id="PTHR42951:SF4">
    <property type="entry name" value="ACYL-COENZYME A THIOESTERASE MBLAC2"/>
    <property type="match status" value="1"/>
</dbReference>
<dbReference type="SMART" id="SM00849">
    <property type="entry name" value="Lactamase_B"/>
    <property type="match status" value="1"/>
</dbReference>
<comment type="function">
    <text evidence="2">Counteracts the endogenous Pycsar antiviral defense system. Phosphodiesterase that enables metal-dependent hydrolysis of host cyclic nucleotide Pycsar defense signals such as cCMP and cUMP.</text>
</comment>
<comment type="catalytic activity">
    <reaction evidence="3">
        <text>3',5'-cyclic UMP + H2O = UMP + H(+)</text>
        <dbReference type="Rhea" id="RHEA:70575"/>
        <dbReference type="ChEBI" id="CHEBI:15377"/>
        <dbReference type="ChEBI" id="CHEBI:15378"/>
        <dbReference type="ChEBI" id="CHEBI:57865"/>
        <dbReference type="ChEBI" id="CHEBI:184387"/>
    </reaction>
    <physiologicalReaction direction="left-to-right" evidence="3">
        <dbReference type="Rhea" id="RHEA:70576"/>
    </physiologicalReaction>
</comment>
<dbReference type="Pfam" id="PF00753">
    <property type="entry name" value="Lactamase_B"/>
    <property type="match status" value="1"/>
</dbReference>
<proteinExistence type="predicted"/>
<sequence length="286" mass="32397">MSTIEQITEHIFIMQASHDTDRPILAAITGARKTLLIDAGNSPAHAALFRQELQRLGVRLPDLLILTHWHWDHTFGMSTWDLPTIAQAKTAHSLSKLMGLEWSDEVMEQLCKEKIINASTMANIREEYGMNRDLIRIVEPDILFDESITIDLGGVTCQVNHVGGDHSEDSCYVYVKEDQTLFLGDALGPSVYGGPRSYTASRFLRVLKQAYQSEAILFVESHGRPLDRAAFQKELSDWEQLALLTEQYGENRERIVNEMCTFLQVSELPHEFSEALEWFMVGAANQ</sequence>
<evidence type="ECO:0000313" key="5">
    <source>
        <dbReference type="EMBL" id="ASJ57504.1"/>
    </source>
</evidence>
<dbReference type="Proteomes" id="UP000197781">
    <property type="component" value="Chromosome"/>
</dbReference>
<dbReference type="AlphaFoldDB" id="A0A220MQP6"/>
<dbReference type="Gene3D" id="3.60.15.10">
    <property type="entry name" value="Ribonuclease Z/Hydroxyacylglutathione hydrolase-like"/>
    <property type="match status" value="1"/>
</dbReference>
<dbReference type="GO" id="GO:0016787">
    <property type="term" value="F:hydrolase activity"/>
    <property type="evidence" value="ECO:0007669"/>
    <property type="project" value="UniProtKB-KW"/>
</dbReference>
<organism evidence="5 6">
    <name type="scientific">Brevibacillus formosus</name>
    <dbReference type="NCBI Taxonomy" id="54913"/>
    <lineage>
        <taxon>Bacteria</taxon>
        <taxon>Bacillati</taxon>
        <taxon>Bacillota</taxon>
        <taxon>Bacilli</taxon>
        <taxon>Bacillales</taxon>
        <taxon>Paenibacillaceae</taxon>
        <taxon>Brevibacillus</taxon>
    </lineage>
</organism>
<accession>A0A220MQP6</accession>
<keyword evidence="5" id="KW-0378">Hydrolase</keyword>
<reference evidence="5 6" key="1">
    <citation type="submission" date="2016-11" db="EMBL/GenBank/DDBJ databases">
        <authorList>
            <person name="Jaros S."/>
            <person name="Januszkiewicz K."/>
            <person name="Wedrychowicz H."/>
        </authorList>
    </citation>
    <scope>NUCLEOTIDE SEQUENCE [LARGE SCALE GENOMIC DNA]</scope>
    <source>
        <strain evidence="5 6">NF2</strain>
    </source>
</reference>
<dbReference type="PANTHER" id="PTHR42951">
    <property type="entry name" value="METALLO-BETA-LACTAMASE DOMAIN-CONTAINING"/>
    <property type="match status" value="1"/>
</dbReference>
<evidence type="ECO:0000259" key="4">
    <source>
        <dbReference type="SMART" id="SM00849"/>
    </source>
</evidence>
<dbReference type="InterPro" id="IPR050855">
    <property type="entry name" value="NDM-1-like"/>
</dbReference>
<dbReference type="KEGG" id="bfm:BP422_10300"/>
<dbReference type="InterPro" id="IPR036866">
    <property type="entry name" value="RibonucZ/Hydroxyglut_hydro"/>
</dbReference>
<dbReference type="SUPFAM" id="SSF56281">
    <property type="entry name" value="Metallo-hydrolase/oxidoreductase"/>
    <property type="match status" value="1"/>
</dbReference>
<dbReference type="RefSeq" id="WP_088910917.1">
    <property type="nucleotide sequence ID" value="NZ_CP018145.1"/>
</dbReference>
<protein>
    <submittedName>
        <fullName evidence="5">Hydrolase glyoxylase</fullName>
    </submittedName>
</protein>
<dbReference type="EMBL" id="CP018145">
    <property type="protein sequence ID" value="ASJ57504.1"/>
    <property type="molecule type" value="Genomic_DNA"/>
</dbReference>
<evidence type="ECO:0000313" key="6">
    <source>
        <dbReference type="Proteomes" id="UP000197781"/>
    </source>
</evidence>
<name>A0A220MQP6_9BACL</name>
<comment type="catalytic activity">
    <reaction evidence="1">
        <text>3',5'-cyclic CMP + H2O = CMP + H(+)</text>
        <dbReference type="Rhea" id="RHEA:72675"/>
        <dbReference type="ChEBI" id="CHEBI:15377"/>
        <dbReference type="ChEBI" id="CHEBI:15378"/>
        <dbReference type="ChEBI" id="CHEBI:58003"/>
        <dbReference type="ChEBI" id="CHEBI:60377"/>
    </reaction>
    <physiologicalReaction direction="left-to-right" evidence="1">
        <dbReference type="Rhea" id="RHEA:72676"/>
    </physiologicalReaction>
</comment>
<evidence type="ECO:0000256" key="2">
    <source>
        <dbReference type="ARBA" id="ARBA00034301"/>
    </source>
</evidence>
<dbReference type="InterPro" id="IPR001279">
    <property type="entry name" value="Metallo-B-lactamas"/>
</dbReference>
<gene>
    <name evidence="5" type="ORF">BP422_10300</name>
</gene>
<feature type="domain" description="Metallo-beta-lactamase" evidence="4">
    <location>
        <begin position="21"/>
        <end position="222"/>
    </location>
</feature>
<evidence type="ECO:0000256" key="3">
    <source>
        <dbReference type="ARBA" id="ARBA00048505"/>
    </source>
</evidence>
<evidence type="ECO:0000256" key="1">
    <source>
        <dbReference type="ARBA" id="ARBA00034221"/>
    </source>
</evidence>